<dbReference type="GO" id="GO:0046872">
    <property type="term" value="F:metal ion binding"/>
    <property type="evidence" value="ECO:0007669"/>
    <property type="project" value="UniProtKB-KW"/>
</dbReference>
<evidence type="ECO:0000256" key="5">
    <source>
        <dbReference type="ARBA" id="ARBA00022723"/>
    </source>
</evidence>
<dbReference type="PANTHER" id="PTHR11046">
    <property type="entry name" value="OLIGORIBONUCLEASE, MITOCHONDRIAL"/>
    <property type="match status" value="1"/>
</dbReference>
<feature type="domain" description="ExoI SH3-like" evidence="16">
    <location>
        <begin position="204"/>
        <end position="357"/>
    </location>
</feature>
<keyword evidence="5 15" id="KW-0479">Metal-binding</keyword>
<dbReference type="Gene3D" id="3.30.420.10">
    <property type="entry name" value="Ribonuclease H-like superfamily/Ribonuclease H"/>
    <property type="match status" value="1"/>
</dbReference>
<keyword evidence="8 13" id="KW-0269">Exonuclease</keyword>
<reference evidence="18 19" key="1">
    <citation type="submission" date="2019-03" db="EMBL/GenBank/DDBJ databases">
        <title>Genomic Encyclopedia of Type Strains, Phase IV (KMG-IV): sequencing the most valuable type-strain genomes for metagenomic binning, comparative biology and taxonomic classification.</title>
        <authorList>
            <person name="Goeker M."/>
        </authorList>
    </citation>
    <scope>NUCLEOTIDE SEQUENCE [LARGE SCALE GENOMIC DNA]</scope>
    <source>
        <strain evidence="18 19">DSM 13587</strain>
    </source>
</reference>
<dbReference type="InterPro" id="IPR038649">
    <property type="entry name" value="EXOI_SH3_sf"/>
</dbReference>
<organism evidence="18 19">
    <name type="scientific">Thiobaca trueperi</name>
    <dbReference type="NCBI Taxonomy" id="127458"/>
    <lineage>
        <taxon>Bacteria</taxon>
        <taxon>Pseudomonadati</taxon>
        <taxon>Pseudomonadota</taxon>
        <taxon>Gammaproteobacteria</taxon>
        <taxon>Chromatiales</taxon>
        <taxon>Chromatiaceae</taxon>
        <taxon>Thiobaca</taxon>
    </lineage>
</organism>
<keyword evidence="19" id="KW-1185">Reference proteome</keyword>
<dbReference type="FunFam" id="1.20.1280.70:FF:000001">
    <property type="entry name" value="Exodeoxyribonuclease I"/>
    <property type="match status" value="1"/>
</dbReference>
<dbReference type="GO" id="GO:0006281">
    <property type="term" value="P:DNA repair"/>
    <property type="evidence" value="ECO:0007669"/>
    <property type="project" value="UniProtKB-KW"/>
</dbReference>
<dbReference type="InterPro" id="IPR012337">
    <property type="entry name" value="RNaseH-like_sf"/>
</dbReference>
<dbReference type="GO" id="GO:0008310">
    <property type="term" value="F:single-stranded DNA 3'-5' DNA exonuclease activity"/>
    <property type="evidence" value="ECO:0007669"/>
    <property type="project" value="UniProtKB-EC"/>
</dbReference>
<dbReference type="PROSITE" id="PS51784">
    <property type="entry name" value="EXOI_SH3"/>
    <property type="match status" value="1"/>
</dbReference>
<dbReference type="InterPro" id="IPR036397">
    <property type="entry name" value="RNaseH_sf"/>
</dbReference>
<feature type="binding site" evidence="14">
    <location>
        <position position="167"/>
    </location>
    <ligand>
        <name>substrate</name>
    </ligand>
</feature>
<evidence type="ECO:0000256" key="1">
    <source>
        <dbReference type="ARBA" id="ARBA00000563"/>
    </source>
</evidence>
<dbReference type="Pfam" id="PF26016">
    <property type="entry name" value="ExoI_C"/>
    <property type="match status" value="1"/>
</dbReference>
<dbReference type="InterPro" id="IPR058561">
    <property type="entry name" value="Exonuc_1_C"/>
</dbReference>
<dbReference type="Pfam" id="PF00929">
    <property type="entry name" value="RNase_T"/>
    <property type="match status" value="1"/>
</dbReference>
<evidence type="ECO:0000256" key="10">
    <source>
        <dbReference type="ARBA" id="ARBA00023125"/>
    </source>
</evidence>
<dbReference type="PROSITE" id="PS51785">
    <property type="entry name" value="EXOI_C"/>
    <property type="match status" value="1"/>
</dbReference>
<dbReference type="EC" id="3.1.11.1" evidence="2 13"/>
<comment type="subunit">
    <text evidence="12">Monomer. Interacts with ssb (via C-terminus); this interaction stimulates the exonuclease activity by recruiting the enzyme to its substrate.</text>
</comment>
<dbReference type="Pfam" id="PF08411">
    <property type="entry name" value="ExoI_SH3"/>
    <property type="match status" value="1"/>
</dbReference>
<dbReference type="InterPro" id="IPR034747">
    <property type="entry name" value="EXOI_SH3"/>
</dbReference>
<evidence type="ECO:0000256" key="3">
    <source>
        <dbReference type="ARBA" id="ARBA00019900"/>
    </source>
</evidence>
<evidence type="ECO:0000256" key="13">
    <source>
        <dbReference type="PIRNR" id="PIRNR000977"/>
    </source>
</evidence>
<dbReference type="GO" id="GO:0003677">
    <property type="term" value="F:DNA binding"/>
    <property type="evidence" value="ECO:0007669"/>
    <property type="project" value="UniProtKB-KW"/>
</dbReference>
<dbReference type="Gene3D" id="1.10.287.1240">
    <property type="match status" value="1"/>
</dbReference>
<feature type="binding site" evidence="15">
    <location>
        <position position="19"/>
    </location>
    <ligand>
        <name>Mg(2+)</name>
        <dbReference type="ChEBI" id="CHEBI:18420"/>
        <label>2</label>
    </ligand>
</feature>
<evidence type="ECO:0000256" key="15">
    <source>
        <dbReference type="PIRSR" id="PIRSR000977-2"/>
    </source>
</evidence>
<evidence type="ECO:0000256" key="14">
    <source>
        <dbReference type="PIRSR" id="PIRSR000977-1"/>
    </source>
</evidence>
<keyword evidence="4 13" id="KW-0540">Nuclease</keyword>
<dbReference type="GO" id="GO:0000175">
    <property type="term" value="F:3'-5'-RNA exonuclease activity"/>
    <property type="evidence" value="ECO:0007669"/>
    <property type="project" value="InterPro"/>
</dbReference>
<dbReference type="PANTHER" id="PTHR11046:SF11">
    <property type="entry name" value="EXODEOXYRIBONUCLEASE I"/>
    <property type="match status" value="1"/>
</dbReference>
<gene>
    <name evidence="18" type="ORF">EDC35_10560</name>
</gene>
<keyword evidence="10" id="KW-0238">DNA-binding</keyword>
<evidence type="ECO:0000256" key="11">
    <source>
        <dbReference type="ARBA" id="ARBA00023204"/>
    </source>
</evidence>
<comment type="cofactor">
    <cofactor evidence="15">
        <name>Mg(2+)</name>
        <dbReference type="ChEBI" id="CHEBI:18420"/>
    </cofactor>
    <text evidence="15">Binds 2 Mg(2+) ions per monomer.</text>
</comment>
<dbReference type="FunFam" id="3.30.420.10:FF:000033">
    <property type="entry name" value="Exodeoxyribonuclease I"/>
    <property type="match status" value="1"/>
</dbReference>
<keyword evidence="7 13" id="KW-0378">Hydrolase</keyword>
<evidence type="ECO:0000313" key="19">
    <source>
        <dbReference type="Proteomes" id="UP000295717"/>
    </source>
</evidence>
<proteinExistence type="predicted"/>
<dbReference type="Gene3D" id="1.20.1280.70">
    <property type="entry name" value="Exonuclease ExoI, domain 3"/>
    <property type="match status" value="1"/>
</dbReference>
<accession>A0A4V2V1C2</accession>
<feature type="binding site" evidence="15">
    <location>
        <position position="17"/>
    </location>
    <ligand>
        <name>Mg(2+)</name>
        <dbReference type="ChEBI" id="CHEBI:18420"/>
        <label>1</label>
    </ligand>
</feature>
<comment type="catalytic activity">
    <reaction evidence="1 13">
        <text>Exonucleolytic cleavage in the 3'- to 5'-direction to yield nucleoside 5'-phosphates.</text>
        <dbReference type="EC" id="3.1.11.1"/>
    </reaction>
</comment>
<dbReference type="PIRSF" id="PIRSF000977">
    <property type="entry name" value="Exodeoxyribonuclease_I"/>
    <property type="match status" value="1"/>
</dbReference>
<name>A0A4V2V1C2_9GAMM</name>
<evidence type="ECO:0000256" key="2">
    <source>
        <dbReference type="ARBA" id="ARBA00012108"/>
    </source>
</evidence>
<protein>
    <recommendedName>
        <fullName evidence="3 13">Exodeoxyribonuclease I</fullName>
        <ecNumber evidence="2 13">3.1.11.1</ecNumber>
    </recommendedName>
</protein>
<feature type="binding site" evidence="15">
    <location>
        <position position="188"/>
    </location>
    <ligand>
        <name>Mg(2+)</name>
        <dbReference type="ChEBI" id="CHEBI:18420"/>
        <label>2</label>
    </ligand>
</feature>
<keyword evidence="9 15" id="KW-0460">Magnesium</keyword>
<evidence type="ECO:0000256" key="4">
    <source>
        <dbReference type="ARBA" id="ARBA00022722"/>
    </source>
</evidence>
<feature type="binding site" evidence="14">
    <location>
        <position position="19"/>
    </location>
    <ligand>
        <name>substrate</name>
    </ligand>
</feature>
<evidence type="ECO:0000259" key="17">
    <source>
        <dbReference type="PROSITE" id="PS51785"/>
    </source>
</evidence>
<dbReference type="Gene3D" id="3.30.1520.20">
    <property type="entry name" value="Exonuclease ExoI, domain 2"/>
    <property type="match status" value="1"/>
</dbReference>
<dbReference type="AlphaFoldDB" id="A0A4V2V1C2"/>
<dbReference type="InterPro" id="IPR013520">
    <property type="entry name" value="Ribonucl_H"/>
</dbReference>
<dbReference type="NCBIfam" id="NF008746">
    <property type="entry name" value="PRK11779.1"/>
    <property type="match status" value="1"/>
</dbReference>
<feature type="domain" description="ExoI C-terminal" evidence="17">
    <location>
        <begin position="360"/>
        <end position="483"/>
    </location>
</feature>
<dbReference type="InterPro" id="IPR013620">
    <property type="entry name" value="Exonuc_1_SH3"/>
</dbReference>
<comment type="caution">
    <text evidence="18">The sequence shown here is derived from an EMBL/GenBank/DDBJ whole genome shotgun (WGS) entry which is preliminary data.</text>
</comment>
<dbReference type="EMBL" id="SMAO01000005">
    <property type="protein sequence ID" value="TCT20622.1"/>
    <property type="molecule type" value="Genomic_DNA"/>
</dbReference>
<keyword evidence="6 13" id="KW-0227">DNA damage</keyword>
<evidence type="ECO:0000256" key="8">
    <source>
        <dbReference type="ARBA" id="ARBA00022839"/>
    </source>
</evidence>
<dbReference type="InterPro" id="IPR022894">
    <property type="entry name" value="Oligoribonuclease"/>
</dbReference>
<dbReference type="SUPFAM" id="SSF53098">
    <property type="entry name" value="Ribonuclease H-like"/>
    <property type="match status" value="1"/>
</dbReference>
<evidence type="ECO:0000313" key="18">
    <source>
        <dbReference type="EMBL" id="TCT20622.1"/>
    </source>
</evidence>
<dbReference type="InterPro" id="IPR023607">
    <property type="entry name" value="Exodeoxyribonuclease_I"/>
</dbReference>
<dbReference type="Proteomes" id="UP000295717">
    <property type="component" value="Unassembled WGS sequence"/>
</dbReference>
<sequence>MRARTGTRLSQTFYWHDYETWGADPHRDRACQFAGLRTDADLNEIDAPLVLYCRPATDLLPHPDACLLTGITPQLAEREGVIEAEFAARILRVLSQPGTCGVGYNSVRFDDEVTRNLLYRNLYDPYAREWRNGNSRWDLIDTLRLAHALRPEGIDWPTHADGTTSFRLEHLTAANGIGHAQAHDALADVRATIAMARRLRQAQPRLFDYALTLRDKRKVRALLEKGEPLLHASSRFASALGCIAPVYPVASHPTNTNGVICFDLRADPAQLLDLPVDEIRFRLFTPAAQLSDGQERIPLKTIHVNRAPVLAPLKTLTAQAAERWRIDPRQVAERAQWIAASAAAIQRRVQDAHQMSETSAETDPDLMLYSGGFFSDADRRAMDAVHRLAPHDLAEHPPAFEDPRLTRMLFRYRARNWPETLTPDERADWDEDRFARLTDPAAGGGIQIDQYEQRLVELTEAHADDPARLQILDSLSDWAEQIFDAGLFQS</sequence>
<evidence type="ECO:0000256" key="9">
    <source>
        <dbReference type="ARBA" id="ARBA00022842"/>
    </source>
</evidence>
<dbReference type="CDD" id="cd06138">
    <property type="entry name" value="ExoI_N"/>
    <property type="match status" value="1"/>
</dbReference>
<keyword evidence="11 13" id="KW-0234">DNA repair</keyword>
<evidence type="ECO:0000259" key="16">
    <source>
        <dbReference type="PROSITE" id="PS51784"/>
    </source>
</evidence>
<evidence type="ECO:0000256" key="7">
    <source>
        <dbReference type="ARBA" id="ARBA00022801"/>
    </source>
</evidence>
<evidence type="ECO:0000256" key="12">
    <source>
        <dbReference type="ARBA" id="ARBA00046792"/>
    </source>
</evidence>
<evidence type="ECO:0000256" key="6">
    <source>
        <dbReference type="ARBA" id="ARBA00022763"/>
    </source>
</evidence>